<sequence length="213" mass="23568">MSTARFIKCVTVGDGAVGKTCMLISYTSNTFPTDYVPTVFDNFSANVVVDGSTVNLGLWDTAGQEDYNRLRPLSYRGADVFLLAFSLISKASYENISKKWIPELRHYAPTVPIVLVGTKLGHLTIEQNFFFKFQYLIDIDKKSDHGPSADLRDDKQYLINHPGATPISSAQASHRSAGKTNVKAVFDIAIKVALRPPKLKKKPNKPRPACAFL</sequence>
<dbReference type="SMART" id="SM00173">
    <property type="entry name" value="RAS"/>
    <property type="match status" value="1"/>
</dbReference>
<comment type="similarity">
    <text evidence="1">Belongs to the small GTPase superfamily. Rho family.</text>
</comment>
<evidence type="ECO:0000256" key="4">
    <source>
        <dbReference type="ARBA" id="ARBA00023288"/>
    </source>
</evidence>
<dbReference type="FunFam" id="3.40.50.300:FF:001179">
    <property type="entry name" value="Rho family GTPase"/>
    <property type="match status" value="1"/>
</dbReference>
<dbReference type="GO" id="GO:0005525">
    <property type="term" value="F:GTP binding"/>
    <property type="evidence" value="ECO:0007669"/>
    <property type="project" value="UniProtKB-KW"/>
</dbReference>
<dbReference type="PROSITE" id="PS51420">
    <property type="entry name" value="RHO"/>
    <property type="match status" value="1"/>
</dbReference>
<evidence type="ECO:0000313" key="5">
    <source>
        <dbReference type="EMBL" id="CAN84145.1"/>
    </source>
</evidence>
<proteinExistence type="inferred from homology"/>
<keyword evidence="3" id="KW-0342">GTP-binding</keyword>
<dbReference type="SMART" id="SM00175">
    <property type="entry name" value="RAB"/>
    <property type="match status" value="1"/>
</dbReference>
<dbReference type="InterPro" id="IPR005225">
    <property type="entry name" value="Small_GTP-bd"/>
</dbReference>
<name>A5CAD3_VITVI</name>
<gene>
    <name evidence="5" type="ORF">VITISV_020433</name>
</gene>
<dbReference type="PANTHER" id="PTHR24072">
    <property type="entry name" value="RHO FAMILY GTPASE"/>
    <property type="match status" value="1"/>
</dbReference>
<accession>A5CAD3</accession>
<evidence type="ECO:0008006" key="6">
    <source>
        <dbReference type="Google" id="ProtNLM"/>
    </source>
</evidence>
<evidence type="ECO:0000256" key="1">
    <source>
        <dbReference type="ARBA" id="ARBA00010142"/>
    </source>
</evidence>
<dbReference type="PROSITE" id="PS51421">
    <property type="entry name" value="RAS"/>
    <property type="match status" value="1"/>
</dbReference>
<organism evidence="5">
    <name type="scientific">Vitis vinifera</name>
    <name type="common">Grape</name>
    <dbReference type="NCBI Taxonomy" id="29760"/>
    <lineage>
        <taxon>Eukaryota</taxon>
        <taxon>Viridiplantae</taxon>
        <taxon>Streptophyta</taxon>
        <taxon>Embryophyta</taxon>
        <taxon>Tracheophyta</taxon>
        <taxon>Spermatophyta</taxon>
        <taxon>Magnoliopsida</taxon>
        <taxon>eudicotyledons</taxon>
        <taxon>Gunneridae</taxon>
        <taxon>Pentapetalae</taxon>
        <taxon>rosids</taxon>
        <taxon>Vitales</taxon>
        <taxon>Vitaceae</taxon>
        <taxon>Viteae</taxon>
        <taxon>Vitis</taxon>
    </lineage>
</organism>
<protein>
    <recommendedName>
        <fullName evidence="6">Rac-like GTP-binding protein RAC2</fullName>
    </recommendedName>
</protein>
<dbReference type="CDD" id="cd04133">
    <property type="entry name" value="Rop_like"/>
    <property type="match status" value="1"/>
</dbReference>
<dbReference type="Pfam" id="PF00071">
    <property type="entry name" value="Ras"/>
    <property type="match status" value="1"/>
</dbReference>
<dbReference type="GO" id="GO:0003924">
    <property type="term" value="F:GTPase activity"/>
    <property type="evidence" value="ECO:0007669"/>
    <property type="project" value="InterPro"/>
</dbReference>
<dbReference type="GO" id="GO:0007264">
    <property type="term" value="P:small GTPase-mediated signal transduction"/>
    <property type="evidence" value="ECO:0007669"/>
    <property type="project" value="InterPro"/>
</dbReference>
<dbReference type="Gene3D" id="3.40.50.300">
    <property type="entry name" value="P-loop containing nucleotide triphosphate hydrolases"/>
    <property type="match status" value="1"/>
</dbReference>
<dbReference type="EMBL" id="AM488026">
    <property type="protein sequence ID" value="CAN84145.1"/>
    <property type="molecule type" value="Genomic_DNA"/>
</dbReference>
<dbReference type="NCBIfam" id="TIGR00231">
    <property type="entry name" value="small_GTP"/>
    <property type="match status" value="1"/>
</dbReference>
<keyword evidence="2" id="KW-0547">Nucleotide-binding</keyword>
<dbReference type="PROSITE" id="PS51419">
    <property type="entry name" value="RAB"/>
    <property type="match status" value="1"/>
</dbReference>
<keyword evidence="4" id="KW-0449">Lipoprotein</keyword>
<evidence type="ECO:0000256" key="2">
    <source>
        <dbReference type="ARBA" id="ARBA00022741"/>
    </source>
</evidence>
<evidence type="ECO:0000256" key="3">
    <source>
        <dbReference type="ARBA" id="ARBA00023134"/>
    </source>
</evidence>
<dbReference type="InterPro" id="IPR003578">
    <property type="entry name" value="Small_GTPase_Rho"/>
</dbReference>
<reference evidence="5" key="1">
    <citation type="journal article" date="2007" name="PLoS ONE">
        <title>The first genome sequence of an elite grapevine cultivar (Pinot noir Vitis vinifera L.): coping with a highly heterozygous genome.</title>
        <authorList>
            <person name="Velasco R."/>
            <person name="Zharkikh A."/>
            <person name="Troggio M."/>
            <person name="Cartwright D.A."/>
            <person name="Cestaro A."/>
            <person name="Pruss D."/>
            <person name="Pindo M."/>
            <person name="FitzGerald L.M."/>
            <person name="Vezzulli S."/>
            <person name="Reid J."/>
            <person name="Malacarne G."/>
            <person name="Iliev D."/>
            <person name="Coppola G."/>
            <person name="Wardell B."/>
            <person name="Micheletti D."/>
            <person name="Macalma T."/>
            <person name="Facci M."/>
            <person name="Mitchell J.T."/>
            <person name="Perazzolli M."/>
            <person name="Eldredge G."/>
            <person name="Gatto P."/>
            <person name="Oyzerski R."/>
            <person name="Moretto M."/>
            <person name="Gutin N."/>
            <person name="Stefanini M."/>
            <person name="Chen Y."/>
            <person name="Segala C."/>
            <person name="Davenport C."/>
            <person name="Dematte L."/>
            <person name="Mraz A."/>
            <person name="Battilana J."/>
            <person name="Stormo K."/>
            <person name="Costa F."/>
            <person name="Tao Q."/>
            <person name="Si-Ammour A."/>
            <person name="Harkins T."/>
            <person name="Lackey A."/>
            <person name="Perbost C."/>
            <person name="Taillon B."/>
            <person name="Stella A."/>
            <person name="Solovyev V."/>
            <person name="Fawcett J.A."/>
            <person name="Sterck L."/>
            <person name="Vandepoele K."/>
            <person name="Grando S.M."/>
            <person name="Toppo S."/>
            <person name="Moser C."/>
            <person name="Lanchbury J."/>
            <person name="Bogden R."/>
            <person name="Skolnick M."/>
            <person name="Sgaramella V."/>
            <person name="Bhatnagar S.K."/>
            <person name="Fontana P."/>
            <person name="Gutin A."/>
            <person name="Van de Peer Y."/>
            <person name="Salamini F."/>
            <person name="Viola R."/>
        </authorList>
    </citation>
    <scope>NUCLEOTIDE SEQUENCE</scope>
</reference>
<dbReference type="SMART" id="SM00174">
    <property type="entry name" value="RHO"/>
    <property type="match status" value="1"/>
</dbReference>
<dbReference type="ExpressionAtlas" id="A5CAD3">
    <property type="expression patterns" value="baseline and differential"/>
</dbReference>
<dbReference type="InterPro" id="IPR001806">
    <property type="entry name" value="Small_GTPase"/>
</dbReference>
<dbReference type="InterPro" id="IPR027417">
    <property type="entry name" value="P-loop_NTPase"/>
</dbReference>
<dbReference type="AlphaFoldDB" id="A5CAD3"/>
<dbReference type="PRINTS" id="PR00449">
    <property type="entry name" value="RASTRNSFRMNG"/>
</dbReference>
<dbReference type="SUPFAM" id="SSF52540">
    <property type="entry name" value="P-loop containing nucleoside triphosphate hydrolases"/>
    <property type="match status" value="1"/>
</dbReference>